<evidence type="ECO:0000256" key="2">
    <source>
        <dbReference type="ARBA" id="ARBA00022737"/>
    </source>
</evidence>
<dbReference type="InterPro" id="IPR045078">
    <property type="entry name" value="TST/MPST-like"/>
</dbReference>
<dbReference type="SUPFAM" id="SSF52821">
    <property type="entry name" value="Rhodanese/Cell cycle control phosphatase"/>
    <property type="match status" value="2"/>
</dbReference>
<keyword evidence="1 3" id="KW-0808">Transferase</keyword>
<dbReference type="Gene3D" id="3.40.250.10">
    <property type="entry name" value="Rhodanese-like domain"/>
    <property type="match status" value="2"/>
</dbReference>
<dbReference type="CDD" id="cd01449">
    <property type="entry name" value="TST_Repeat_2"/>
    <property type="match status" value="1"/>
</dbReference>
<sequence>MGETPAVDDVTWLSEHLRDPDLLVLDASVGPEREESRRIPGARRFDLDGEMSDLTTGLPHSLPTPEVFTENCRRLGISPHTRVVVYDAAGIFSSPRARWMLRTAGHEGTSVLDGGLPAWVAAGLDTEPWTDDAPPEPGTFTARPFAPHVVDLAQVDQLLDDPGTAVVDARSRGRFAGTDPEPRPGIDSGHMPGSVNLPFTDLLEDGRFRSREQLVAAVESTVAPGQELVVSCGSGVTACVVALAAEVAGTEARLYDGSWSEWATRAPDRIARTDR</sequence>
<dbReference type="CDD" id="cd01448">
    <property type="entry name" value="TST_Repeat_1"/>
    <property type="match status" value="1"/>
</dbReference>
<gene>
    <name evidence="6" type="ORF">GCM10025883_00750</name>
</gene>
<dbReference type="PROSITE" id="PS00683">
    <property type="entry name" value="RHODANESE_2"/>
    <property type="match status" value="1"/>
</dbReference>
<evidence type="ECO:0000256" key="3">
    <source>
        <dbReference type="RuleBase" id="RU000507"/>
    </source>
</evidence>
<feature type="region of interest" description="Disordered" evidence="4">
    <location>
        <begin position="174"/>
        <end position="193"/>
    </location>
</feature>
<accession>A0ABQ6IJK6</accession>
<dbReference type="Pfam" id="PF00581">
    <property type="entry name" value="Rhodanese"/>
    <property type="match status" value="2"/>
</dbReference>
<dbReference type="SMART" id="SM00450">
    <property type="entry name" value="RHOD"/>
    <property type="match status" value="2"/>
</dbReference>
<evidence type="ECO:0000256" key="4">
    <source>
        <dbReference type="SAM" id="MobiDB-lite"/>
    </source>
</evidence>
<evidence type="ECO:0000313" key="6">
    <source>
        <dbReference type="EMBL" id="GMA38030.1"/>
    </source>
</evidence>
<protein>
    <recommendedName>
        <fullName evidence="3">Sulfurtransferase</fullName>
    </recommendedName>
</protein>
<feature type="domain" description="Rhodanese" evidence="5">
    <location>
        <begin position="160"/>
        <end position="271"/>
    </location>
</feature>
<dbReference type="EMBL" id="BSUO01000001">
    <property type="protein sequence ID" value="GMA38030.1"/>
    <property type="molecule type" value="Genomic_DNA"/>
</dbReference>
<comment type="caution">
    <text evidence="6">The sequence shown here is derived from an EMBL/GenBank/DDBJ whole genome shotgun (WGS) entry which is preliminary data.</text>
</comment>
<dbReference type="Proteomes" id="UP001157126">
    <property type="component" value="Unassembled WGS sequence"/>
</dbReference>
<evidence type="ECO:0000313" key="7">
    <source>
        <dbReference type="Proteomes" id="UP001157126"/>
    </source>
</evidence>
<dbReference type="PANTHER" id="PTHR11364">
    <property type="entry name" value="THIOSULFATE SULFERTANSFERASE"/>
    <property type="match status" value="1"/>
</dbReference>
<dbReference type="PROSITE" id="PS50206">
    <property type="entry name" value="RHODANESE_3"/>
    <property type="match status" value="2"/>
</dbReference>
<reference evidence="7" key="1">
    <citation type="journal article" date="2019" name="Int. J. Syst. Evol. Microbiol.">
        <title>The Global Catalogue of Microorganisms (GCM) 10K type strain sequencing project: providing services to taxonomists for standard genome sequencing and annotation.</title>
        <authorList>
            <consortium name="The Broad Institute Genomics Platform"/>
            <consortium name="The Broad Institute Genome Sequencing Center for Infectious Disease"/>
            <person name="Wu L."/>
            <person name="Ma J."/>
        </authorList>
    </citation>
    <scope>NUCLEOTIDE SEQUENCE [LARGE SCALE GENOMIC DNA]</scope>
    <source>
        <strain evidence="7">NBRC 113072</strain>
    </source>
</reference>
<keyword evidence="7" id="KW-1185">Reference proteome</keyword>
<dbReference type="InterPro" id="IPR001307">
    <property type="entry name" value="Thiosulphate_STrfase_CS"/>
</dbReference>
<organism evidence="6 7">
    <name type="scientific">Mobilicoccus caccae</name>
    <dbReference type="NCBI Taxonomy" id="1859295"/>
    <lineage>
        <taxon>Bacteria</taxon>
        <taxon>Bacillati</taxon>
        <taxon>Actinomycetota</taxon>
        <taxon>Actinomycetes</taxon>
        <taxon>Micrococcales</taxon>
        <taxon>Dermatophilaceae</taxon>
        <taxon>Mobilicoccus</taxon>
    </lineage>
</organism>
<name>A0ABQ6IJK6_9MICO</name>
<evidence type="ECO:0000259" key="5">
    <source>
        <dbReference type="PROSITE" id="PS50206"/>
    </source>
</evidence>
<dbReference type="RefSeq" id="WP_284302134.1">
    <property type="nucleotide sequence ID" value="NZ_BSUO01000001.1"/>
</dbReference>
<dbReference type="InterPro" id="IPR036873">
    <property type="entry name" value="Rhodanese-like_dom_sf"/>
</dbReference>
<feature type="domain" description="Rhodanese" evidence="5">
    <location>
        <begin position="18"/>
        <end position="128"/>
    </location>
</feature>
<dbReference type="InterPro" id="IPR001763">
    <property type="entry name" value="Rhodanese-like_dom"/>
</dbReference>
<proteinExistence type="predicted"/>
<keyword evidence="2" id="KW-0677">Repeat</keyword>
<dbReference type="PANTHER" id="PTHR11364:SF27">
    <property type="entry name" value="SULFURTRANSFERASE"/>
    <property type="match status" value="1"/>
</dbReference>
<evidence type="ECO:0000256" key="1">
    <source>
        <dbReference type="ARBA" id="ARBA00022679"/>
    </source>
</evidence>